<dbReference type="Gene3D" id="1.10.600.10">
    <property type="entry name" value="Farnesyl Diphosphate Synthase"/>
    <property type="match status" value="1"/>
</dbReference>
<gene>
    <name evidence="5" type="ORF">SASPL_104439</name>
</gene>
<dbReference type="Gene3D" id="1.50.10.130">
    <property type="entry name" value="Terpene synthase, N-terminal domain"/>
    <property type="match status" value="1"/>
</dbReference>
<sequence length="239" mass="27515">MLEKQKVEVKKLLAQTPDDSTLKMELINAIQRLGVAYHFSKEMDDSLHKIHQNYDTQSSKDKDNVGILALRFRLLRQQGYHVSCDVFNGLVDKEGNLKESLIDDVEGMLSLYEASNYGINGEDILDRALEFTSSHLRNSLHKIMSTSLSNRVKEALEMPISKSLIRLGAKKFISMYRQDESHNQTLLNFAKLDFNIVQKIHQRELHHITRWWDDLEFGKKLSFARDSGGVLFLDDGSLF</sequence>
<accession>A0A8X9A9T9</accession>
<evidence type="ECO:0000256" key="1">
    <source>
        <dbReference type="ARBA" id="ARBA00001946"/>
    </source>
</evidence>
<dbReference type="PANTHER" id="PTHR31225:SF221">
    <property type="entry name" value="(-)-GERMACRENE D SYNTHASE"/>
    <property type="match status" value="1"/>
</dbReference>
<dbReference type="GO" id="GO:0016114">
    <property type="term" value="P:terpenoid biosynthetic process"/>
    <property type="evidence" value="ECO:0007669"/>
    <property type="project" value="InterPro"/>
</dbReference>
<dbReference type="Proteomes" id="UP000298416">
    <property type="component" value="Unassembled WGS sequence"/>
</dbReference>
<keyword evidence="3" id="KW-0456">Lyase</keyword>
<dbReference type="SUPFAM" id="SSF48239">
    <property type="entry name" value="Terpenoid cyclases/Protein prenyltransferases"/>
    <property type="match status" value="1"/>
</dbReference>
<evidence type="ECO:0000256" key="2">
    <source>
        <dbReference type="ARBA" id="ARBA00004721"/>
    </source>
</evidence>
<feature type="domain" description="Terpene synthase N-terminal" evidence="4">
    <location>
        <begin position="3"/>
        <end position="156"/>
    </location>
</feature>
<dbReference type="AlphaFoldDB" id="A0A8X9A9T9"/>
<keyword evidence="6" id="KW-1185">Reference proteome</keyword>
<comment type="pathway">
    <text evidence="2">Secondary metabolite biosynthesis; terpenoid biosynthesis.</text>
</comment>
<proteinExistence type="predicted"/>
<dbReference type="Pfam" id="PF01397">
    <property type="entry name" value="Terpene_synth"/>
    <property type="match status" value="1"/>
</dbReference>
<dbReference type="InterPro" id="IPR008949">
    <property type="entry name" value="Isoprenoid_synthase_dom_sf"/>
</dbReference>
<dbReference type="FunFam" id="1.50.10.130:FF:000001">
    <property type="entry name" value="Isoprene synthase, chloroplastic"/>
    <property type="match status" value="1"/>
</dbReference>
<name>A0A8X9A9T9_SALSN</name>
<comment type="cofactor">
    <cofactor evidence="1">
        <name>Mg(2+)</name>
        <dbReference type="ChEBI" id="CHEBI:18420"/>
    </cofactor>
</comment>
<dbReference type="InterPro" id="IPR036965">
    <property type="entry name" value="Terpene_synth_N_sf"/>
</dbReference>
<evidence type="ECO:0000313" key="5">
    <source>
        <dbReference type="EMBL" id="KAG6432851.1"/>
    </source>
</evidence>
<dbReference type="EMBL" id="PNBA02000002">
    <property type="protein sequence ID" value="KAG6432851.1"/>
    <property type="molecule type" value="Genomic_DNA"/>
</dbReference>
<reference evidence="5" key="2">
    <citation type="submission" date="2020-08" db="EMBL/GenBank/DDBJ databases">
        <title>Plant Genome Project.</title>
        <authorList>
            <person name="Zhang R.-G."/>
        </authorList>
    </citation>
    <scope>NUCLEOTIDE SEQUENCE</scope>
    <source>
        <strain evidence="5">Huo1</strain>
        <tissue evidence="5">Leaf</tissue>
    </source>
</reference>
<evidence type="ECO:0000313" key="6">
    <source>
        <dbReference type="Proteomes" id="UP000298416"/>
    </source>
</evidence>
<dbReference type="SUPFAM" id="SSF48576">
    <property type="entry name" value="Terpenoid synthases"/>
    <property type="match status" value="1"/>
</dbReference>
<dbReference type="InterPro" id="IPR001906">
    <property type="entry name" value="Terpene_synth_N"/>
</dbReference>
<dbReference type="InterPro" id="IPR008930">
    <property type="entry name" value="Terpenoid_cyclase/PrenylTrfase"/>
</dbReference>
<organism evidence="5">
    <name type="scientific">Salvia splendens</name>
    <name type="common">Scarlet sage</name>
    <dbReference type="NCBI Taxonomy" id="180675"/>
    <lineage>
        <taxon>Eukaryota</taxon>
        <taxon>Viridiplantae</taxon>
        <taxon>Streptophyta</taxon>
        <taxon>Embryophyta</taxon>
        <taxon>Tracheophyta</taxon>
        <taxon>Spermatophyta</taxon>
        <taxon>Magnoliopsida</taxon>
        <taxon>eudicotyledons</taxon>
        <taxon>Gunneridae</taxon>
        <taxon>Pentapetalae</taxon>
        <taxon>asterids</taxon>
        <taxon>lamiids</taxon>
        <taxon>Lamiales</taxon>
        <taxon>Lamiaceae</taxon>
        <taxon>Nepetoideae</taxon>
        <taxon>Mentheae</taxon>
        <taxon>Salviinae</taxon>
        <taxon>Salvia</taxon>
        <taxon>Salvia subgen. Calosphace</taxon>
        <taxon>core Calosphace</taxon>
    </lineage>
</organism>
<evidence type="ECO:0000256" key="3">
    <source>
        <dbReference type="ARBA" id="ARBA00023239"/>
    </source>
</evidence>
<dbReference type="InterPro" id="IPR050148">
    <property type="entry name" value="Terpene_synthase-like"/>
</dbReference>
<dbReference type="PANTHER" id="PTHR31225">
    <property type="entry name" value="OS04G0344100 PROTEIN-RELATED"/>
    <property type="match status" value="1"/>
</dbReference>
<protein>
    <recommendedName>
        <fullName evidence="4">Terpene synthase N-terminal domain-containing protein</fullName>
    </recommendedName>
</protein>
<reference evidence="5" key="1">
    <citation type="submission" date="2018-01" db="EMBL/GenBank/DDBJ databases">
        <authorList>
            <person name="Mao J.F."/>
        </authorList>
    </citation>
    <scope>NUCLEOTIDE SEQUENCE</scope>
    <source>
        <strain evidence="5">Huo1</strain>
        <tissue evidence="5">Leaf</tissue>
    </source>
</reference>
<evidence type="ECO:0000259" key="4">
    <source>
        <dbReference type="Pfam" id="PF01397"/>
    </source>
</evidence>
<dbReference type="GO" id="GO:0010333">
    <property type="term" value="F:terpene synthase activity"/>
    <property type="evidence" value="ECO:0007669"/>
    <property type="project" value="InterPro"/>
</dbReference>
<comment type="caution">
    <text evidence="5">The sequence shown here is derived from an EMBL/GenBank/DDBJ whole genome shotgun (WGS) entry which is preliminary data.</text>
</comment>